<keyword evidence="1" id="KW-0732">Signal</keyword>
<dbReference type="PANTHER" id="PTHR12993">
    <property type="entry name" value="N-ACETYLGLUCOSAMINYL-PHOSPHATIDYLINOSITOL DE-N-ACETYLASE-RELATED"/>
    <property type="match status" value="1"/>
</dbReference>
<dbReference type="PANTHER" id="PTHR12993:SF26">
    <property type="entry name" value="1D-MYO-INOSITOL 2-ACETAMIDO-2-DEOXY-ALPHA-D-GLUCOPYRANOSIDE DEACETYLASE"/>
    <property type="match status" value="1"/>
</dbReference>
<dbReference type="InterPro" id="IPR024078">
    <property type="entry name" value="LmbE-like_dom_sf"/>
</dbReference>
<dbReference type="RefSeq" id="WP_025411155.1">
    <property type="nucleotide sequence ID" value="NZ_CP007128.1"/>
</dbReference>
<dbReference type="InterPro" id="IPR003737">
    <property type="entry name" value="GlcNAc_PI_deacetylase-related"/>
</dbReference>
<dbReference type="Pfam" id="PF02585">
    <property type="entry name" value="PIG-L"/>
    <property type="match status" value="1"/>
</dbReference>
<dbReference type="HOGENOM" id="CLU_1007187_0_0_0"/>
<keyword evidence="3" id="KW-1185">Reference proteome</keyword>
<dbReference type="Gene3D" id="3.40.50.10320">
    <property type="entry name" value="LmbE-like"/>
    <property type="match status" value="1"/>
</dbReference>
<reference evidence="2 3" key="1">
    <citation type="journal article" date="2014" name="Genome Announc.">
        <title>Genome Sequence and Methylome of Soil Bacterium Gemmatirosa kalamazoonensis KBS708T, a Member of the Rarely Cultivated Gemmatimonadetes Phylum.</title>
        <authorList>
            <person name="Debruyn J.M."/>
            <person name="Radosevich M."/>
            <person name="Wommack K.E."/>
            <person name="Polson S.W."/>
            <person name="Hauser L.J."/>
            <person name="Fawaz M.N."/>
            <person name="Korlach J."/>
            <person name="Tsai Y.C."/>
        </authorList>
    </citation>
    <scope>NUCLEOTIDE SEQUENCE [LARGE SCALE GENOMIC DNA]</scope>
    <source>
        <strain evidence="2 3">KBS708</strain>
    </source>
</reference>
<dbReference type="Proteomes" id="UP000019151">
    <property type="component" value="Chromosome"/>
</dbReference>
<evidence type="ECO:0000313" key="2">
    <source>
        <dbReference type="EMBL" id="AHG89666.1"/>
    </source>
</evidence>
<dbReference type="KEGG" id="gba:J421_2129"/>
<evidence type="ECO:0000313" key="3">
    <source>
        <dbReference type="Proteomes" id="UP000019151"/>
    </source>
</evidence>
<gene>
    <name evidence="2" type="ORF">J421_2129</name>
</gene>
<dbReference type="SUPFAM" id="SSF102588">
    <property type="entry name" value="LmbE-like"/>
    <property type="match status" value="1"/>
</dbReference>
<dbReference type="OrthoDB" id="9790023at2"/>
<proteinExistence type="predicted"/>
<dbReference type="GO" id="GO:0016811">
    <property type="term" value="F:hydrolase activity, acting on carbon-nitrogen (but not peptide) bonds, in linear amides"/>
    <property type="evidence" value="ECO:0007669"/>
    <property type="project" value="TreeGrafter"/>
</dbReference>
<dbReference type="eggNOG" id="COG2120">
    <property type="taxonomic scope" value="Bacteria"/>
</dbReference>
<evidence type="ECO:0000256" key="1">
    <source>
        <dbReference type="SAM" id="SignalP"/>
    </source>
</evidence>
<name>W0RFT6_9BACT</name>
<organism evidence="2 3">
    <name type="scientific">Gemmatirosa kalamazoonensis</name>
    <dbReference type="NCBI Taxonomy" id="861299"/>
    <lineage>
        <taxon>Bacteria</taxon>
        <taxon>Pseudomonadati</taxon>
        <taxon>Gemmatimonadota</taxon>
        <taxon>Gemmatimonadia</taxon>
        <taxon>Gemmatimonadales</taxon>
        <taxon>Gemmatimonadaceae</taxon>
        <taxon>Gemmatirosa</taxon>
    </lineage>
</organism>
<dbReference type="AlphaFoldDB" id="W0RFT6"/>
<feature type="signal peptide" evidence="1">
    <location>
        <begin position="1"/>
        <end position="22"/>
    </location>
</feature>
<dbReference type="STRING" id="861299.J421_2129"/>
<dbReference type="InParanoid" id="W0RFT6"/>
<dbReference type="EMBL" id="CP007128">
    <property type="protein sequence ID" value="AHG89666.1"/>
    <property type="molecule type" value="Genomic_DNA"/>
</dbReference>
<feature type="chain" id="PRO_5004794101" evidence="1">
    <location>
        <begin position="23"/>
        <end position="265"/>
    </location>
</feature>
<sequence length="265" mass="28248">MRAPNLIAHAAAATLLAPVALAQPAAPRTLVAVFAHADDEGIVGPVLARYAREGAHVYVVVATDGAQGGAHTDIPRGPELARVRADELRCASQALGIREPVTLDFPDAKLGDYAADPSLLYRLTQRIADELQRLRPDAIVTFGPDGATGHPDHRLVGDVVTQLVRAGAPGVPERLFYAWIPVEGMQAMNPRGAPPMLVPQAKYLSMRVSVAPADLDAARRAMACHHTQYSAEVVARIVPLQERTWNGAVSLARAFSTAPGTDLFR</sequence>
<accession>W0RFT6</accession>
<protein>
    <submittedName>
        <fullName evidence="2">LmbE family protein</fullName>
    </submittedName>
</protein>